<protein>
    <recommendedName>
        <fullName evidence="2">catalase</fullName>
        <ecNumber evidence="2">1.11.1.6</ecNumber>
    </recommendedName>
</protein>
<evidence type="ECO:0000256" key="4">
    <source>
        <dbReference type="ARBA" id="ARBA00022617"/>
    </source>
</evidence>
<keyword evidence="4 9" id="KW-0349">Heme</keyword>
<dbReference type="GO" id="GO:0042542">
    <property type="term" value="P:response to hydrogen peroxide"/>
    <property type="evidence" value="ECO:0007669"/>
    <property type="project" value="TreeGrafter"/>
</dbReference>
<dbReference type="Proteomes" id="UP000217545">
    <property type="component" value="Chromosome"/>
</dbReference>
<proteinExistence type="inferred from homology"/>
<dbReference type="EMBL" id="CP010784">
    <property type="protein sequence ID" value="ATF05201.1"/>
    <property type="molecule type" value="Genomic_DNA"/>
</dbReference>
<feature type="active site" evidence="8">
    <location>
        <position position="25"/>
    </location>
</feature>
<evidence type="ECO:0000313" key="12">
    <source>
        <dbReference type="Proteomes" id="UP000217545"/>
    </source>
</evidence>
<keyword evidence="5 9" id="KW-0479">Metal-binding</keyword>
<dbReference type="AlphaFoldDB" id="A0AAC9Z6K6"/>
<dbReference type="InterPro" id="IPR018028">
    <property type="entry name" value="Catalase"/>
</dbReference>
<keyword evidence="7 9" id="KW-0408">Iron</keyword>
<comment type="similarity">
    <text evidence="1">Belongs to the catalase family.</text>
</comment>
<accession>A0AAC9Z6K6</accession>
<dbReference type="Gene3D" id="2.40.180.10">
    <property type="entry name" value="Catalase core domain"/>
    <property type="match status" value="1"/>
</dbReference>
<keyword evidence="3 11" id="KW-0575">Peroxidase</keyword>
<dbReference type="GO" id="GO:0005737">
    <property type="term" value="C:cytoplasm"/>
    <property type="evidence" value="ECO:0007669"/>
    <property type="project" value="TreeGrafter"/>
</dbReference>
<evidence type="ECO:0000256" key="8">
    <source>
        <dbReference type="PIRSR" id="PIRSR000296-1"/>
    </source>
</evidence>
<evidence type="ECO:0000256" key="2">
    <source>
        <dbReference type="ARBA" id="ARBA00012314"/>
    </source>
</evidence>
<evidence type="ECO:0000259" key="10">
    <source>
        <dbReference type="Pfam" id="PF00199"/>
    </source>
</evidence>
<organism evidence="11 12">
    <name type="scientific">Phaeobacter gallaeciensis</name>
    <dbReference type="NCBI Taxonomy" id="60890"/>
    <lineage>
        <taxon>Bacteria</taxon>
        <taxon>Pseudomonadati</taxon>
        <taxon>Pseudomonadota</taxon>
        <taxon>Alphaproteobacteria</taxon>
        <taxon>Rhodobacterales</taxon>
        <taxon>Roseobacteraceae</taxon>
        <taxon>Phaeobacter</taxon>
    </lineage>
</organism>
<dbReference type="SUPFAM" id="SSF56634">
    <property type="entry name" value="Heme-dependent catalase-like"/>
    <property type="match status" value="1"/>
</dbReference>
<dbReference type="GO" id="GO:0004096">
    <property type="term" value="F:catalase activity"/>
    <property type="evidence" value="ECO:0007669"/>
    <property type="project" value="UniProtKB-EC"/>
</dbReference>
<sequence length="298" mass="31716">MSGAEELIDALNGTFGHHPGYRASHAKGFSVRGRFIPASGGGEAQIPLLQSEQQVVARFSVGGGKPAISDKSPTVRGIGLEIGQSSEKWTMALISNPVFFANSAEQFKAFLAARVADPATGAPNPTKVKAFNDANPNTVPHQAYLKSVAPCQCYSTEQYHSGHAYHIATSEGSVAVRILLEPEAGRQGLSDAEMKDLPDNFLYDRLLKVLGNGPVRWALKLIVANEADDTSDPTVPWDGEHGELILGTVQIDLPDDRAGSASRVFDPSHLPEGVDEPRDGVFGLRSAAYAVSSARRSA</sequence>
<dbReference type="PROSITE" id="PS51402">
    <property type="entry name" value="CATALASE_3"/>
    <property type="match status" value="1"/>
</dbReference>
<dbReference type="Gene3D" id="1.20.1280.120">
    <property type="match status" value="1"/>
</dbReference>
<dbReference type="GO" id="GO:0020037">
    <property type="term" value="F:heme binding"/>
    <property type="evidence" value="ECO:0007669"/>
    <property type="project" value="InterPro"/>
</dbReference>
<evidence type="ECO:0000256" key="9">
    <source>
        <dbReference type="PIRSR" id="PIRSR000296-2"/>
    </source>
</evidence>
<dbReference type="EC" id="1.11.1.6" evidence="2"/>
<name>A0AAC9Z6K6_9RHOB</name>
<evidence type="ECO:0000256" key="6">
    <source>
        <dbReference type="ARBA" id="ARBA00023002"/>
    </source>
</evidence>
<feature type="binding site" description="axial binding residue" evidence="9">
    <location>
        <position position="289"/>
    </location>
    <ligand>
        <name>heme</name>
        <dbReference type="ChEBI" id="CHEBI:30413"/>
    </ligand>
    <ligandPart>
        <name>Fe</name>
        <dbReference type="ChEBI" id="CHEBI:18248"/>
    </ligandPart>
</feature>
<dbReference type="PIRSF" id="PIRSF000296">
    <property type="entry name" value="SrpA"/>
    <property type="match status" value="1"/>
</dbReference>
<reference evidence="11 12" key="1">
    <citation type="journal article" date="2017" name="Front. Microbiol.">
        <title>Phaeobacter piscinae sp. nov., a species of the Roseobacter group and potential aquaculture probiont.</title>
        <authorList>
            <person name="Sonnenschein E.C."/>
            <person name="Phippen C.B.W."/>
            <person name="Nielsen K.F."/>
            <person name="Mateiu R.V."/>
            <person name="Melchiorsen J."/>
            <person name="Gram L."/>
            <person name="Overmann J."/>
            <person name="Freese H.M."/>
        </authorList>
    </citation>
    <scope>NUCLEOTIDE SEQUENCE [LARGE SCALE GENOMIC DNA]</scope>
    <source>
        <strain evidence="11 12">P63</strain>
    </source>
</reference>
<dbReference type="GO" id="GO:0042744">
    <property type="term" value="P:hydrogen peroxide catabolic process"/>
    <property type="evidence" value="ECO:0007669"/>
    <property type="project" value="TreeGrafter"/>
</dbReference>
<gene>
    <name evidence="11" type="ORF">PhaeoP63_01110</name>
</gene>
<dbReference type="InterPro" id="IPR011614">
    <property type="entry name" value="Catalase_core"/>
</dbReference>
<evidence type="ECO:0000256" key="5">
    <source>
        <dbReference type="ARBA" id="ARBA00022723"/>
    </source>
</evidence>
<dbReference type="InterPro" id="IPR020835">
    <property type="entry name" value="Catalase_sf"/>
</dbReference>
<dbReference type="InterPro" id="IPR024168">
    <property type="entry name" value="Catalase_SrpA-type_pred"/>
</dbReference>
<evidence type="ECO:0000256" key="1">
    <source>
        <dbReference type="ARBA" id="ARBA00005329"/>
    </source>
</evidence>
<evidence type="ECO:0000256" key="7">
    <source>
        <dbReference type="ARBA" id="ARBA00023004"/>
    </source>
</evidence>
<feature type="domain" description="Catalase core" evidence="10">
    <location>
        <begin position="22"/>
        <end position="294"/>
    </location>
</feature>
<dbReference type="PANTHER" id="PTHR11465">
    <property type="entry name" value="CATALASE"/>
    <property type="match status" value="1"/>
</dbReference>
<dbReference type="GO" id="GO:0046872">
    <property type="term" value="F:metal ion binding"/>
    <property type="evidence" value="ECO:0007669"/>
    <property type="project" value="UniProtKB-KW"/>
</dbReference>
<dbReference type="Pfam" id="PF00199">
    <property type="entry name" value="Catalase"/>
    <property type="match status" value="1"/>
</dbReference>
<keyword evidence="6 11" id="KW-0560">Oxidoreductase</keyword>
<evidence type="ECO:0000256" key="3">
    <source>
        <dbReference type="ARBA" id="ARBA00022559"/>
    </source>
</evidence>
<evidence type="ECO:0000313" key="11">
    <source>
        <dbReference type="EMBL" id="ATF05201.1"/>
    </source>
</evidence>
<dbReference type="PANTHER" id="PTHR11465:SF9">
    <property type="entry name" value="CATALASE"/>
    <property type="match status" value="1"/>
</dbReference>